<feature type="compositionally biased region" description="Low complexity" evidence="1">
    <location>
        <begin position="107"/>
        <end position="118"/>
    </location>
</feature>
<evidence type="ECO:0000313" key="3">
    <source>
        <dbReference type="Proteomes" id="UP001341840"/>
    </source>
</evidence>
<feature type="compositionally biased region" description="Polar residues" evidence="1">
    <location>
        <begin position="1"/>
        <end position="11"/>
    </location>
</feature>
<name>A0ABU6ZUW5_9FABA</name>
<reference evidence="2 3" key="1">
    <citation type="journal article" date="2023" name="Plants (Basel)">
        <title>Bridging the Gap: Combining Genomics and Transcriptomics Approaches to Understand Stylosanthes scabra, an Orphan Legume from the Brazilian Caatinga.</title>
        <authorList>
            <person name="Ferreira-Neto J.R.C."/>
            <person name="da Silva M.D."/>
            <person name="Binneck E."/>
            <person name="de Melo N.F."/>
            <person name="da Silva R.H."/>
            <person name="de Melo A.L.T.M."/>
            <person name="Pandolfi V."/>
            <person name="Bustamante F.O."/>
            <person name="Brasileiro-Vidal A.C."/>
            <person name="Benko-Iseppon A.M."/>
        </authorList>
    </citation>
    <scope>NUCLEOTIDE SEQUENCE [LARGE SCALE GENOMIC DNA]</scope>
    <source>
        <tissue evidence="2">Leaves</tissue>
    </source>
</reference>
<accession>A0ABU6ZUW5</accession>
<organism evidence="2 3">
    <name type="scientific">Stylosanthes scabra</name>
    <dbReference type="NCBI Taxonomy" id="79078"/>
    <lineage>
        <taxon>Eukaryota</taxon>
        <taxon>Viridiplantae</taxon>
        <taxon>Streptophyta</taxon>
        <taxon>Embryophyta</taxon>
        <taxon>Tracheophyta</taxon>
        <taxon>Spermatophyta</taxon>
        <taxon>Magnoliopsida</taxon>
        <taxon>eudicotyledons</taxon>
        <taxon>Gunneridae</taxon>
        <taxon>Pentapetalae</taxon>
        <taxon>rosids</taxon>
        <taxon>fabids</taxon>
        <taxon>Fabales</taxon>
        <taxon>Fabaceae</taxon>
        <taxon>Papilionoideae</taxon>
        <taxon>50 kb inversion clade</taxon>
        <taxon>dalbergioids sensu lato</taxon>
        <taxon>Dalbergieae</taxon>
        <taxon>Pterocarpus clade</taxon>
        <taxon>Stylosanthes</taxon>
    </lineage>
</organism>
<evidence type="ECO:0000313" key="2">
    <source>
        <dbReference type="EMBL" id="MED6225756.1"/>
    </source>
</evidence>
<protein>
    <submittedName>
        <fullName evidence="2">Uncharacterized protein</fullName>
    </submittedName>
</protein>
<feature type="compositionally biased region" description="Basic and acidic residues" evidence="1">
    <location>
        <begin position="95"/>
        <end position="106"/>
    </location>
</feature>
<dbReference type="EMBL" id="JASCZI010274188">
    <property type="protein sequence ID" value="MED6225756.1"/>
    <property type="molecule type" value="Genomic_DNA"/>
</dbReference>
<proteinExistence type="predicted"/>
<sequence>MDAKVTGSSPSFKIRRGSAESTQKGGTGRFGVAATFTRREPCLDSFRVIVGLQENNRRTQRYYFDDKPFIHPLYSLWFDSDRLYELPNESFSTLRRRESSKGKDPSPQRSSSSRRASPTLQYSSLSFVIQLESPSSPSKIVPPTQGQEGGRLLKSWELVPPSEGWMCEGDEVGDKEAIEGIPARVDDVKEIEVEGKDEEEEEEEDDPKTNDPSLLMVIVSRAMIFPAFGRLQLVQVSRVPHEL</sequence>
<feature type="region of interest" description="Disordered" evidence="1">
    <location>
        <begin position="192"/>
        <end position="212"/>
    </location>
</feature>
<gene>
    <name evidence="2" type="ORF">PIB30_096804</name>
</gene>
<evidence type="ECO:0000256" key="1">
    <source>
        <dbReference type="SAM" id="MobiDB-lite"/>
    </source>
</evidence>
<dbReference type="Proteomes" id="UP001341840">
    <property type="component" value="Unassembled WGS sequence"/>
</dbReference>
<keyword evidence="3" id="KW-1185">Reference proteome</keyword>
<feature type="region of interest" description="Disordered" evidence="1">
    <location>
        <begin position="1"/>
        <end position="27"/>
    </location>
</feature>
<feature type="compositionally biased region" description="Acidic residues" evidence="1">
    <location>
        <begin position="195"/>
        <end position="206"/>
    </location>
</feature>
<comment type="caution">
    <text evidence="2">The sequence shown here is derived from an EMBL/GenBank/DDBJ whole genome shotgun (WGS) entry which is preliminary data.</text>
</comment>
<feature type="region of interest" description="Disordered" evidence="1">
    <location>
        <begin position="94"/>
        <end position="119"/>
    </location>
</feature>